<evidence type="ECO:0000256" key="2">
    <source>
        <dbReference type="SAM" id="SignalP"/>
    </source>
</evidence>
<evidence type="ECO:0000256" key="1">
    <source>
        <dbReference type="SAM" id="MobiDB-lite"/>
    </source>
</evidence>
<accession>A0ABP8JX52</accession>
<reference evidence="4" key="1">
    <citation type="journal article" date="2019" name="Int. J. Syst. Evol. Microbiol.">
        <title>The Global Catalogue of Microorganisms (GCM) 10K type strain sequencing project: providing services to taxonomists for standard genome sequencing and annotation.</title>
        <authorList>
            <consortium name="The Broad Institute Genomics Platform"/>
            <consortium name="The Broad Institute Genome Sequencing Center for Infectious Disease"/>
            <person name="Wu L."/>
            <person name="Ma J."/>
        </authorList>
    </citation>
    <scope>NUCLEOTIDE SEQUENCE [LARGE SCALE GENOMIC DNA]</scope>
    <source>
        <strain evidence="4">JCM 17809</strain>
    </source>
</reference>
<evidence type="ECO:0000313" key="3">
    <source>
        <dbReference type="EMBL" id="GAA4397069.1"/>
    </source>
</evidence>
<feature type="region of interest" description="Disordered" evidence="1">
    <location>
        <begin position="26"/>
        <end position="55"/>
    </location>
</feature>
<feature type="chain" id="PRO_5046498372" description="Lipoprotein" evidence="2">
    <location>
        <begin position="26"/>
        <end position="255"/>
    </location>
</feature>
<sequence>MVTISGRPALGLVVVVVAAALSACSGDGGSGTASASGTGSSTATATATAGPTPVSTAPTVAEVYREARTAALSAASGHAVGTQTREGKTLRIDVEGNAAGSNQTVFITTPEGGTAEVRTVDGDYWLGGDEAFWVEQTGDEAAGRDMVGKYVQITESDATELGSFTLRSILSEKFALPEFAAFETDTGPVGEAEVEGRAAYVLGEEGGARLWVSADGSATLLRAVGPQSAPSDLEFSDWGRAQVFEAPESSQVVEG</sequence>
<protein>
    <recommendedName>
        <fullName evidence="5">Lipoprotein</fullName>
    </recommendedName>
</protein>
<dbReference type="Proteomes" id="UP001500945">
    <property type="component" value="Unassembled WGS sequence"/>
</dbReference>
<feature type="compositionally biased region" description="Low complexity" evidence="1">
    <location>
        <begin position="32"/>
        <end position="55"/>
    </location>
</feature>
<feature type="signal peptide" evidence="2">
    <location>
        <begin position="1"/>
        <end position="25"/>
    </location>
</feature>
<evidence type="ECO:0008006" key="5">
    <source>
        <dbReference type="Google" id="ProtNLM"/>
    </source>
</evidence>
<gene>
    <name evidence="3" type="ORF">GCM10023168_01690</name>
</gene>
<evidence type="ECO:0000313" key="4">
    <source>
        <dbReference type="Proteomes" id="UP001500945"/>
    </source>
</evidence>
<name>A0ABP8JX52_9MICO</name>
<proteinExistence type="predicted"/>
<dbReference type="EMBL" id="BAABGM010000001">
    <property type="protein sequence ID" value="GAA4397069.1"/>
    <property type="molecule type" value="Genomic_DNA"/>
</dbReference>
<keyword evidence="4" id="KW-1185">Reference proteome</keyword>
<comment type="caution">
    <text evidence="3">The sequence shown here is derived from an EMBL/GenBank/DDBJ whole genome shotgun (WGS) entry which is preliminary data.</text>
</comment>
<keyword evidence="2" id="KW-0732">Signal</keyword>
<organism evidence="3 4">
    <name type="scientific">Fodinibacter luteus</name>
    <dbReference type="NCBI Taxonomy" id="552064"/>
    <lineage>
        <taxon>Bacteria</taxon>
        <taxon>Bacillati</taxon>
        <taxon>Actinomycetota</taxon>
        <taxon>Actinomycetes</taxon>
        <taxon>Micrococcales</taxon>
        <taxon>Intrasporangiaceae</taxon>
        <taxon>Fodinibacter (ex Wang et al. 2009)</taxon>
    </lineage>
</organism>
<dbReference type="PROSITE" id="PS51257">
    <property type="entry name" value="PROKAR_LIPOPROTEIN"/>
    <property type="match status" value="1"/>
</dbReference>